<sequence>MENKNKIKKYVTNGIIWTIVIVVLLIAYWEFSKKFTVFRDPEELKKLILSFGSYSIIAFVVLQMIQVIIFFIPGEVVQVAGGYIFGPLVGGIASAVGIILGSVVAYFIAKLFGKKYINKLIEKNNLTKMKRILDAGSNNIVIFVIYFIPGIPKDILVYVAGISNVTLRDFILYSSAGRLPWIITSAMFGHGIHRGDYVSMIIIGVVSGVLFLVGILKGHSIIDFFHRALKHKGKNKRK</sequence>
<keyword evidence="5 6" id="KW-0472">Membrane</keyword>
<evidence type="ECO:0000256" key="1">
    <source>
        <dbReference type="ARBA" id="ARBA00004651"/>
    </source>
</evidence>
<protein>
    <recommendedName>
        <fullName evidence="6">TVP38/TMEM64 family membrane protein</fullName>
    </recommendedName>
</protein>
<comment type="caution">
    <text evidence="8">The sequence shown here is derived from an EMBL/GenBank/DDBJ whole genome shotgun (WGS) entry which is preliminary data.</text>
</comment>
<reference evidence="8 9" key="1">
    <citation type="submission" date="2014-07" db="EMBL/GenBank/DDBJ databases">
        <title>Draft genome of Clostridium sulfidigenes 113A isolated from sediments associated with methane hydrate from Krishna Godavari basin.</title>
        <authorList>
            <person name="Honkalas V.S."/>
            <person name="Dabir A.P."/>
            <person name="Arora P."/>
            <person name="Dhakephalkar P.K."/>
        </authorList>
    </citation>
    <scope>NUCLEOTIDE SEQUENCE [LARGE SCALE GENOMIC DNA]</scope>
    <source>
        <strain evidence="8 9">113A</strain>
    </source>
</reference>
<feature type="domain" description="VTT" evidence="7">
    <location>
        <begin position="72"/>
        <end position="190"/>
    </location>
</feature>
<gene>
    <name evidence="8" type="ORF">IO99_03915</name>
</gene>
<evidence type="ECO:0000259" key="7">
    <source>
        <dbReference type="Pfam" id="PF09335"/>
    </source>
</evidence>
<evidence type="ECO:0000313" key="8">
    <source>
        <dbReference type="EMBL" id="KEZ87983.1"/>
    </source>
</evidence>
<dbReference type="STRING" id="318464.IO99_03915"/>
<comment type="similarity">
    <text evidence="6">Belongs to the TVP38/TMEM64 family.</text>
</comment>
<comment type="caution">
    <text evidence="6">Lacks conserved residue(s) required for the propagation of feature annotation.</text>
</comment>
<evidence type="ECO:0000256" key="6">
    <source>
        <dbReference type="RuleBase" id="RU366058"/>
    </source>
</evidence>
<feature type="transmembrane region" description="Helical" evidence="6">
    <location>
        <begin position="51"/>
        <end position="72"/>
    </location>
</feature>
<organism evidence="8 9">
    <name type="scientific">Clostridium sulfidigenes</name>
    <dbReference type="NCBI Taxonomy" id="318464"/>
    <lineage>
        <taxon>Bacteria</taxon>
        <taxon>Bacillati</taxon>
        <taxon>Bacillota</taxon>
        <taxon>Clostridia</taxon>
        <taxon>Eubacteriales</taxon>
        <taxon>Clostridiaceae</taxon>
        <taxon>Clostridium</taxon>
    </lineage>
</organism>
<dbReference type="InterPro" id="IPR015414">
    <property type="entry name" value="TMEM64"/>
</dbReference>
<evidence type="ECO:0000256" key="2">
    <source>
        <dbReference type="ARBA" id="ARBA00022475"/>
    </source>
</evidence>
<name>A0A084JG99_9CLOT</name>
<keyword evidence="3 6" id="KW-0812">Transmembrane</keyword>
<keyword evidence="2 6" id="KW-1003">Cell membrane</keyword>
<accession>A0A084JG99</accession>
<dbReference type="Proteomes" id="UP000028542">
    <property type="component" value="Unassembled WGS sequence"/>
</dbReference>
<feature type="transmembrane region" description="Helical" evidence="6">
    <location>
        <begin position="84"/>
        <end position="112"/>
    </location>
</feature>
<dbReference type="GO" id="GO:0005886">
    <property type="term" value="C:plasma membrane"/>
    <property type="evidence" value="ECO:0007669"/>
    <property type="project" value="UniProtKB-SubCell"/>
</dbReference>
<feature type="transmembrane region" description="Helical" evidence="6">
    <location>
        <begin position="14"/>
        <end position="31"/>
    </location>
</feature>
<dbReference type="PANTHER" id="PTHR12677:SF59">
    <property type="entry name" value="GOLGI APPARATUS MEMBRANE PROTEIN TVP38-RELATED"/>
    <property type="match status" value="1"/>
</dbReference>
<evidence type="ECO:0000256" key="4">
    <source>
        <dbReference type="ARBA" id="ARBA00022989"/>
    </source>
</evidence>
<dbReference type="InterPro" id="IPR032816">
    <property type="entry name" value="VTT_dom"/>
</dbReference>
<dbReference type="RefSeq" id="WP_035130476.1">
    <property type="nucleotide sequence ID" value="NZ_JPMD01000006.1"/>
</dbReference>
<evidence type="ECO:0000256" key="5">
    <source>
        <dbReference type="ARBA" id="ARBA00023136"/>
    </source>
</evidence>
<dbReference type="PANTHER" id="PTHR12677">
    <property type="entry name" value="GOLGI APPARATUS MEMBRANE PROTEIN TVP38-RELATED"/>
    <property type="match status" value="1"/>
</dbReference>
<keyword evidence="9" id="KW-1185">Reference proteome</keyword>
<dbReference type="EMBL" id="JPMD01000006">
    <property type="protein sequence ID" value="KEZ87983.1"/>
    <property type="molecule type" value="Genomic_DNA"/>
</dbReference>
<evidence type="ECO:0000256" key="3">
    <source>
        <dbReference type="ARBA" id="ARBA00022692"/>
    </source>
</evidence>
<keyword evidence="4 6" id="KW-1133">Transmembrane helix</keyword>
<comment type="subcellular location">
    <subcellularLocation>
        <location evidence="1 6">Cell membrane</location>
        <topology evidence="1 6">Multi-pass membrane protein</topology>
    </subcellularLocation>
</comment>
<proteinExistence type="inferred from homology"/>
<dbReference type="eggNOG" id="COG0398">
    <property type="taxonomic scope" value="Bacteria"/>
</dbReference>
<feature type="transmembrane region" description="Helical" evidence="6">
    <location>
        <begin position="197"/>
        <end position="216"/>
    </location>
</feature>
<evidence type="ECO:0000313" key="9">
    <source>
        <dbReference type="Proteomes" id="UP000028542"/>
    </source>
</evidence>
<dbReference type="Pfam" id="PF09335">
    <property type="entry name" value="VTT_dom"/>
    <property type="match status" value="1"/>
</dbReference>
<dbReference type="AlphaFoldDB" id="A0A084JG99"/>